<dbReference type="InterPro" id="IPR030391">
    <property type="entry name" value="MeTrfase_TrmA_CS"/>
</dbReference>
<keyword evidence="7 9" id="KW-0408">Iron</keyword>
<evidence type="ECO:0000313" key="12">
    <source>
        <dbReference type="Proteomes" id="UP000311008"/>
    </source>
</evidence>
<feature type="binding site" evidence="9">
    <location>
        <position position="95"/>
    </location>
    <ligand>
        <name>[4Fe-4S] cluster</name>
        <dbReference type="ChEBI" id="CHEBI:49883"/>
    </ligand>
</feature>
<feature type="binding site" evidence="9">
    <location>
        <position position="86"/>
    </location>
    <ligand>
        <name>[4Fe-4S] cluster</name>
        <dbReference type="ChEBI" id="CHEBI:49883"/>
    </ligand>
</feature>
<feature type="binding site" evidence="9">
    <location>
        <position position="174"/>
    </location>
    <ligand>
        <name>[4Fe-4S] cluster</name>
        <dbReference type="ChEBI" id="CHEBI:49883"/>
    </ligand>
</feature>
<dbReference type="GO" id="GO:0070041">
    <property type="term" value="F:rRNA (uridine-C5-)-methyltransferase activity"/>
    <property type="evidence" value="ECO:0007669"/>
    <property type="project" value="UniProtKB-UniRule"/>
</dbReference>
<dbReference type="SUPFAM" id="SSF50249">
    <property type="entry name" value="Nucleic acid-binding proteins"/>
    <property type="match status" value="1"/>
</dbReference>
<feature type="binding site" evidence="9">
    <location>
        <position position="92"/>
    </location>
    <ligand>
        <name>[4Fe-4S] cluster</name>
        <dbReference type="ChEBI" id="CHEBI:49883"/>
    </ligand>
</feature>
<dbReference type="InterPro" id="IPR012340">
    <property type="entry name" value="NA-bd_OB-fold"/>
</dbReference>
<dbReference type="CDD" id="cd02440">
    <property type="entry name" value="AdoMet_MTases"/>
    <property type="match status" value="1"/>
</dbReference>
<keyword evidence="4 9" id="KW-0808">Transferase</keyword>
<evidence type="ECO:0000256" key="3">
    <source>
        <dbReference type="ARBA" id="ARBA00022603"/>
    </source>
</evidence>
<protein>
    <recommendedName>
        <fullName evidence="9">23S rRNA (uracil(1939)-C(5))-methyltransferase RlmD</fullName>
        <ecNumber evidence="9">2.1.1.190</ecNumber>
    </recommendedName>
    <alternativeName>
        <fullName evidence="9">23S rRNA(m5U1939)-methyltransferase</fullName>
    </alternativeName>
</protein>
<dbReference type="PANTHER" id="PTHR11061">
    <property type="entry name" value="RNA M5U METHYLTRANSFERASE"/>
    <property type="match status" value="1"/>
</dbReference>
<evidence type="ECO:0000256" key="9">
    <source>
        <dbReference type="HAMAP-Rule" id="MF_01010"/>
    </source>
</evidence>
<dbReference type="Gene3D" id="2.40.50.1070">
    <property type="match status" value="1"/>
</dbReference>
<keyword evidence="3 9" id="KW-0489">Methyltransferase</keyword>
<evidence type="ECO:0000256" key="10">
    <source>
        <dbReference type="PROSITE-ProRule" id="PRU01024"/>
    </source>
</evidence>
<gene>
    <name evidence="9 11" type="primary">rlmD</name>
    <name evidence="11" type="ORF">FIU01_04115</name>
</gene>
<keyword evidence="6 9" id="KW-0479">Metal-binding</keyword>
<feature type="binding site" evidence="9">
    <location>
        <position position="316"/>
    </location>
    <ligand>
        <name>S-adenosyl-L-methionine</name>
        <dbReference type="ChEBI" id="CHEBI:59789"/>
    </ligand>
</feature>
<dbReference type="KEGG" id="mmec:FIU01_04115"/>
<feature type="active site" description="Nucleophile" evidence="9 10">
    <location>
        <position position="413"/>
    </location>
</feature>
<accession>A0A5B8CRA6</accession>
<dbReference type="Pfam" id="PF05958">
    <property type="entry name" value="tRNA_U5-meth_tr"/>
    <property type="match status" value="1"/>
</dbReference>
<feature type="binding site" evidence="9 10">
    <location>
        <position position="311"/>
    </location>
    <ligand>
        <name>S-adenosyl-L-methionine</name>
        <dbReference type="ChEBI" id="CHEBI:59789"/>
    </ligand>
</feature>
<dbReference type="AlphaFoldDB" id="A0A5B8CRA6"/>
<dbReference type="Gene3D" id="3.40.50.150">
    <property type="entry name" value="Vaccinia Virus protein VP39"/>
    <property type="match status" value="1"/>
</dbReference>
<dbReference type="EC" id="2.1.1.190" evidence="9"/>
<dbReference type="EMBL" id="CP040946">
    <property type="protein sequence ID" value="QDC43783.1"/>
    <property type="molecule type" value="Genomic_DNA"/>
</dbReference>
<comment type="function">
    <text evidence="9">Catalyzes the formation of 5-methyl-uridine at position 1939 (m5U1939) in 23S rRNA.</text>
</comment>
<dbReference type="NCBIfam" id="NF009639">
    <property type="entry name" value="PRK13168.1"/>
    <property type="match status" value="1"/>
</dbReference>
<dbReference type="RefSeq" id="WP_140003131.1">
    <property type="nucleotide sequence ID" value="NZ_CP040946.1"/>
</dbReference>
<evidence type="ECO:0000313" key="11">
    <source>
        <dbReference type="EMBL" id="QDC43783.1"/>
    </source>
</evidence>
<dbReference type="HAMAP" id="MF_01010">
    <property type="entry name" value="23SrRNA_methyltr_RlmD"/>
    <property type="match status" value="1"/>
</dbReference>
<keyword evidence="8 9" id="KW-0411">Iron-sulfur</keyword>
<feature type="binding site" evidence="9">
    <location>
        <position position="359"/>
    </location>
    <ligand>
        <name>S-adenosyl-L-methionine</name>
        <dbReference type="ChEBI" id="CHEBI:59789"/>
    </ligand>
</feature>
<dbReference type="GO" id="GO:0051539">
    <property type="term" value="F:4 iron, 4 sulfur cluster binding"/>
    <property type="evidence" value="ECO:0007669"/>
    <property type="project" value="UniProtKB-KW"/>
</dbReference>
<proteinExistence type="inferred from homology"/>
<dbReference type="InterPro" id="IPR010280">
    <property type="entry name" value="U5_MeTrfase_fam"/>
</dbReference>
<dbReference type="OrthoDB" id="9804590at2"/>
<evidence type="ECO:0000256" key="6">
    <source>
        <dbReference type="ARBA" id="ARBA00022723"/>
    </source>
</evidence>
<evidence type="ECO:0000256" key="8">
    <source>
        <dbReference type="ARBA" id="ARBA00023014"/>
    </source>
</evidence>
<dbReference type="SUPFAM" id="SSF53335">
    <property type="entry name" value="S-adenosyl-L-methionine-dependent methyltransferases"/>
    <property type="match status" value="1"/>
</dbReference>
<evidence type="ECO:0000256" key="2">
    <source>
        <dbReference type="ARBA" id="ARBA00022552"/>
    </source>
</evidence>
<keyword evidence="1 9" id="KW-0004">4Fe-4S</keyword>
<dbReference type="Proteomes" id="UP000311008">
    <property type="component" value="Chromosome"/>
</dbReference>
<comment type="similarity">
    <text evidence="9">Belongs to the class I-like SAM-binding methyltransferase superfamily. RNA M5U methyltransferase family. RlmD subfamily.</text>
</comment>
<dbReference type="PROSITE" id="PS51687">
    <property type="entry name" value="SAM_MT_RNA_M5U"/>
    <property type="match status" value="1"/>
</dbReference>
<keyword evidence="12" id="KW-1185">Reference proteome</keyword>
<feature type="binding site" evidence="9 10">
    <location>
        <position position="380"/>
    </location>
    <ligand>
        <name>S-adenosyl-L-methionine</name>
        <dbReference type="ChEBI" id="CHEBI:59789"/>
    </ligand>
</feature>
<organism evidence="11 12">
    <name type="scientific">Methylophilus medardicus</name>
    <dbReference type="NCBI Taxonomy" id="2588534"/>
    <lineage>
        <taxon>Bacteria</taxon>
        <taxon>Pseudomonadati</taxon>
        <taxon>Pseudomonadota</taxon>
        <taxon>Betaproteobacteria</taxon>
        <taxon>Nitrosomonadales</taxon>
        <taxon>Methylophilaceae</taxon>
        <taxon>Methylophilus</taxon>
    </lineage>
</organism>
<comment type="catalytic activity">
    <reaction evidence="9">
        <text>uridine(1939) in 23S rRNA + S-adenosyl-L-methionine = 5-methyluridine(1939) in 23S rRNA + S-adenosyl-L-homocysteine + H(+)</text>
        <dbReference type="Rhea" id="RHEA:42908"/>
        <dbReference type="Rhea" id="RHEA-COMP:10278"/>
        <dbReference type="Rhea" id="RHEA-COMP:10279"/>
        <dbReference type="ChEBI" id="CHEBI:15378"/>
        <dbReference type="ChEBI" id="CHEBI:57856"/>
        <dbReference type="ChEBI" id="CHEBI:59789"/>
        <dbReference type="ChEBI" id="CHEBI:65315"/>
        <dbReference type="ChEBI" id="CHEBI:74447"/>
        <dbReference type="EC" id="2.1.1.190"/>
    </reaction>
</comment>
<evidence type="ECO:0000256" key="1">
    <source>
        <dbReference type="ARBA" id="ARBA00022485"/>
    </source>
</evidence>
<dbReference type="GO" id="GO:0070475">
    <property type="term" value="P:rRNA base methylation"/>
    <property type="evidence" value="ECO:0007669"/>
    <property type="project" value="TreeGrafter"/>
</dbReference>
<sequence length="457" mass="50522">MRNNRQRSSNLSFAARAAQAPRIATIESLDQEGRGVTHVDGKVIFVEGALPFEEVKFVSHHVKATYELATTVEVIKPSSQRVTPGCVYFGTCGGCAMQHLEFSAQVAAKQRMLEADLWHIGRVRPEKMLPPIQGTPWHYRHKARLRVRYVEKKGGVLVGFNEKGTSYVTHMDSCEVLTQPVSDLIVPLKALIGQLSIKQSVPQIELAVGEDATVLVFRIMEALTDADVALLQTFEYTYGAQVWTQTKGPDTVKPLFSHGDKLHYSLPEYNLQYPFSPIEFTQVNPAINRVMIRRAMQLLQPQAGERIADFFCGLGNFTLPIARSGASVYGVEGAQALVKRAVENAQLNQVSQVEFAESDLFDMTTESLQALGAFDKWLVDPPRDGAMALMKALPDAEDTVATHAPTRIVYVSCNPATLARDAAILTQYKGYRLTAAGVMNMFPHTAHVESIALFEKI</sequence>
<dbReference type="PROSITE" id="PS01231">
    <property type="entry name" value="TRMA_2"/>
    <property type="match status" value="1"/>
</dbReference>
<evidence type="ECO:0000256" key="5">
    <source>
        <dbReference type="ARBA" id="ARBA00022691"/>
    </source>
</evidence>
<evidence type="ECO:0000256" key="7">
    <source>
        <dbReference type="ARBA" id="ARBA00023004"/>
    </source>
</evidence>
<dbReference type="InterPro" id="IPR001566">
    <property type="entry name" value="23S_rRNA_MeTrfase_RlmD"/>
</dbReference>
<feature type="binding site" evidence="9 10">
    <location>
        <position position="332"/>
    </location>
    <ligand>
        <name>S-adenosyl-L-methionine</name>
        <dbReference type="ChEBI" id="CHEBI:59789"/>
    </ligand>
</feature>
<keyword evidence="5 9" id="KW-0949">S-adenosyl-L-methionine</keyword>
<dbReference type="GO" id="GO:0003723">
    <property type="term" value="F:RNA binding"/>
    <property type="evidence" value="ECO:0007669"/>
    <property type="project" value="InterPro"/>
</dbReference>
<dbReference type="InterPro" id="IPR029063">
    <property type="entry name" value="SAM-dependent_MTases_sf"/>
</dbReference>
<keyword evidence="2 9" id="KW-0698">rRNA processing</keyword>
<dbReference type="NCBIfam" id="TIGR00479">
    <property type="entry name" value="rumA"/>
    <property type="match status" value="1"/>
</dbReference>
<dbReference type="PANTHER" id="PTHR11061:SF49">
    <property type="entry name" value="23S RRNA (URACIL(1939)-C(5))-METHYLTRANSFERASE RLMD"/>
    <property type="match status" value="1"/>
</dbReference>
<reference evidence="12" key="1">
    <citation type="journal article" date="2019" name="ISME J.">
        <title>Evolution in action: habitat transition from sediment to the pelagial leads to genome streamlining in Methylophilaceae.</title>
        <authorList>
            <person name="Salcher M."/>
            <person name="Schaefle D."/>
            <person name="Kaspar M."/>
            <person name="Neuenschwander S.M."/>
            <person name="Ghai R."/>
        </authorList>
    </citation>
    <scope>NUCLEOTIDE SEQUENCE [LARGE SCALE GENOMIC DNA]</scope>
    <source>
        <strain evidence="12">MMS-M-51</strain>
    </source>
</reference>
<dbReference type="GO" id="GO:0005506">
    <property type="term" value="F:iron ion binding"/>
    <property type="evidence" value="ECO:0007669"/>
    <property type="project" value="UniProtKB-UniRule"/>
</dbReference>
<evidence type="ECO:0000256" key="4">
    <source>
        <dbReference type="ARBA" id="ARBA00022679"/>
    </source>
</evidence>
<dbReference type="Gene3D" id="2.40.50.140">
    <property type="entry name" value="Nucleic acid-binding proteins"/>
    <property type="match status" value="1"/>
</dbReference>
<feature type="binding site" evidence="9 10">
    <location>
        <position position="282"/>
    </location>
    <ligand>
        <name>S-adenosyl-L-methionine</name>
        <dbReference type="ChEBI" id="CHEBI:59789"/>
    </ligand>
</feature>
<name>A0A5B8CRA6_9PROT</name>